<dbReference type="AlphaFoldDB" id="A0A4V3JYH5"/>
<organism evidence="2 3">
    <name type="scientific">Leptospira idonii</name>
    <dbReference type="NCBI Taxonomy" id="1193500"/>
    <lineage>
        <taxon>Bacteria</taxon>
        <taxon>Pseudomonadati</taxon>
        <taxon>Spirochaetota</taxon>
        <taxon>Spirochaetia</taxon>
        <taxon>Leptospirales</taxon>
        <taxon>Leptospiraceae</taxon>
        <taxon>Leptospira</taxon>
    </lineage>
</organism>
<gene>
    <name evidence="2" type="ORF">EHS15_00130</name>
</gene>
<reference evidence="2" key="1">
    <citation type="journal article" date="2019" name="PLoS Negl. Trop. Dis.">
        <title>Revisiting the worldwide diversity of Leptospira species in the environment.</title>
        <authorList>
            <person name="Vincent A.T."/>
            <person name="Schiettekatte O."/>
            <person name="Bourhy P."/>
            <person name="Veyrier F.J."/>
            <person name="Picardeau M."/>
        </authorList>
    </citation>
    <scope>NUCLEOTIDE SEQUENCE [LARGE SCALE GENOMIC DNA]</scope>
    <source>
        <strain evidence="2">201300427</strain>
    </source>
</reference>
<keyword evidence="3" id="KW-1185">Reference proteome</keyword>
<dbReference type="Proteomes" id="UP000298058">
    <property type="component" value="Unassembled WGS sequence"/>
</dbReference>
<evidence type="ECO:0000313" key="3">
    <source>
        <dbReference type="Proteomes" id="UP000298058"/>
    </source>
</evidence>
<dbReference type="EMBL" id="RQHW01000002">
    <property type="protein sequence ID" value="TGN20966.1"/>
    <property type="molecule type" value="Genomic_DNA"/>
</dbReference>
<dbReference type="Pfam" id="PF13380">
    <property type="entry name" value="CoA_binding_2"/>
    <property type="match status" value="1"/>
</dbReference>
<dbReference type="InterPro" id="IPR003781">
    <property type="entry name" value="CoA-bd"/>
</dbReference>
<sequence length="137" mass="15730">MNVRDNEIKDLLTRYQKISVYGLSSDAQKPSHYVPAYIRSQGWDIQGTYPKVHNENGFKIYKTLAEVPAEYRKFVDVFRSSDKIPELVDEILDLGGTEVLWLQLGISHPEAEARAEQAGLKVVSNRCLIIEHKRHFT</sequence>
<evidence type="ECO:0000259" key="1">
    <source>
        <dbReference type="SMART" id="SM00881"/>
    </source>
</evidence>
<dbReference type="InterPro" id="IPR036291">
    <property type="entry name" value="NAD(P)-bd_dom_sf"/>
</dbReference>
<protein>
    <submittedName>
        <fullName evidence="2">CoA-binding protein</fullName>
    </submittedName>
</protein>
<feature type="domain" description="CoA-binding" evidence="1">
    <location>
        <begin position="11"/>
        <end position="106"/>
    </location>
</feature>
<evidence type="ECO:0000313" key="2">
    <source>
        <dbReference type="EMBL" id="TGN20966.1"/>
    </source>
</evidence>
<dbReference type="Gene3D" id="3.40.50.720">
    <property type="entry name" value="NAD(P)-binding Rossmann-like Domain"/>
    <property type="match status" value="1"/>
</dbReference>
<dbReference type="SMART" id="SM00881">
    <property type="entry name" value="CoA_binding"/>
    <property type="match status" value="1"/>
</dbReference>
<accession>A0A4V3JYH5</accession>
<dbReference type="SUPFAM" id="SSF51735">
    <property type="entry name" value="NAD(P)-binding Rossmann-fold domains"/>
    <property type="match status" value="1"/>
</dbReference>
<name>A0A4V3JYH5_9LEPT</name>
<proteinExistence type="predicted"/>
<dbReference type="RefSeq" id="WP_135758501.1">
    <property type="nucleotide sequence ID" value="NZ_RQHW01000002.1"/>
</dbReference>
<dbReference type="PANTHER" id="PTHR33303:SF2">
    <property type="entry name" value="COA-BINDING DOMAIN-CONTAINING PROTEIN"/>
    <property type="match status" value="1"/>
</dbReference>
<dbReference type="OrthoDB" id="9804695at2"/>
<dbReference type="PANTHER" id="PTHR33303">
    <property type="entry name" value="CYTOPLASMIC PROTEIN-RELATED"/>
    <property type="match status" value="1"/>
</dbReference>
<comment type="caution">
    <text evidence="2">The sequence shown here is derived from an EMBL/GenBank/DDBJ whole genome shotgun (WGS) entry which is preliminary data.</text>
</comment>